<evidence type="ECO:0000256" key="7">
    <source>
        <dbReference type="ARBA" id="ARBA00025034"/>
    </source>
</evidence>
<evidence type="ECO:0000256" key="1">
    <source>
        <dbReference type="ARBA" id="ARBA00004141"/>
    </source>
</evidence>
<keyword evidence="6 14" id="KW-0472">Membrane</keyword>
<evidence type="ECO:0000256" key="8">
    <source>
        <dbReference type="ARBA" id="ARBA00026028"/>
    </source>
</evidence>
<dbReference type="Proteomes" id="UP000260925">
    <property type="component" value="Unassembled WGS sequence"/>
</dbReference>
<proteinExistence type="inferred from homology"/>
<feature type="compositionally biased region" description="Acidic residues" evidence="13">
    <location>
        <begin position="349"/>
        <end position="377"/>
    </location>
</feature>
<feature type="domain" description="Membrane insertase YidC/Oxa/ALB C-terminal" evidence="15">
    <location>
        <begin position="63"/>
        <end position="299"/>
    </location>
</feature>
<keyword evidence="5 14" id="KW-1133">Transmembrane helix</keyword>
<name>A0A3B9QX08_9CORY</name>
<evidence type="ECO:0000259" key="15">
    <source>
        <dbReference type="Pfam" id="PF02096"/>
    </source>
</evidence>
<comment type="subcellular location">
    <subcellularLocation>
        <location evidence="1 12">Membrane</location>
        <topology evidence="1 12">Multi-pass membrane protein</topology>
    </subcellularLocation>
</comment>
<evidence type="ECO:0000256" key="6">
    <source>
        <dbReference type="ARBA" id="ARBA00023136"/>
    </source>
</evidence>
<feature type="region of interest" description="Disordered" evidence="13">
    <location>
        <begin position="330"/>
        <end position="386"/>
    </location>
</feature>
<dbReference type="NCBIfam" id="TIGR03592">
    <property type="entry name" value="yidC_oxa1_cterm"/>
    <property type="match status" value="1"/>
</dbReference>
<evidence type="ECO:0000256" key="10">
    <source>
        <dbReference type="ARBA" id="ARBA00033245"/>
    </source>
</evidence>
<organism evidence="16 17">
    <name type="scientific">Corynebacterium variabile</name>
    <dbReference type="NCBI Taxonomy" id="1727"/>
    <lineage>
        <taxon>Bacteria</taxon>
        <taxon>Bacillati</taxon>
        <taxon>Actinomycetota</taxon>
        <taxon>Actinomycetes</taxon>
        <taxon>Mycobacteriales</taxon>
        <taxon>Corynebacteriaceae</taxon>
        <taxon>Corynebacterium</taxon>
    </lineage>
</organism>
<evidence type="ECO:0000256" key="14">
    <source>
        <dbReference type="SAM" id="Phobius"/>
    </source>
</evidence>
<comment type="caution">
    <text evidence="16">The sequence shown here is derived from an EMBL/GenBank/DDBJ whole genome shotgun (WGS) entry which is preliminary data.</text>
</comment>
<dbReference type="PANTHER" id="PTHR12428:SF65">
    <property type="entry name" value="CYTOCHROME C OXIDASE ASSEMBLY PROTEIN COX18, MITOCHONDRIAL"/>
    <property type="match status" value="1"/>
</dbReference>
<evidence type="ECO:0000256" key="11">
    <source>
        <dbReference type="ARBA" id="ARBA00033342"/>
    </source>
</evidence>
<evidence type="ECO:0000313" key="17">
    <source>
        <dbReference type="Proteomes" id="UP000260925"/>
    </source>
</evidence>
<evidence type="ECO:0000313" key="16">
    <source>
        <dbReference type="EMBL" id="HAF73347.1"/>
    </source>
</evidence>
<accession>A0A3B9QX08</accession>
<protein>
    <recommendedName>
        <fullName evidence="3">Membrane protein insertase YidC</fullName>
    </recommendedName>
    <alternativeName>
        <fullName evidence="11">Foldase YidC</fullName>
    </alternativeName>
    <alternativeName>
        <fullName evidence="10">Membrane integrase YidC</fullName>
    </alternativeName>
    <alternativeName>
        <fullName evidence="9">Membrane protein YidC</fullName>
    </alternativeName>
</protein>
<comment type="function">
    <text evidence="7">Required for the insertion and/or proper folding and/or complex formation of integral membrane proteins into the membrane. Involved in integration of membrane proteins that insert both dependently and independently of the Sec translocase complex, as well as at least some lipoproteins. Aids folding of multispanning membrane proteins.</text>
</comment>
<evidence type="ECO:0000256" key="5">
    <source>
        <dbReference type="ARBA" id="ARBA00022989"/>
    </source>
</evidence>
<dbReference type="PANTHER" id="PTHR12428">
    <property type="entry name" value="OXA1"/>
    <property type="match status" value="1"/>
</dbReference>
<comment type="similarity">
    <text evidence="2">Belongs to the OXA1/ALB3/YidC family. Type 1 subfamily.</text>
</comment>
<dbReference type="GO" id="GO:0005886">
    <property type="term" value="C:plasma membrane"/>
    <property type="evidence" value="ECO:0007669"/>
    <property type="project" value="TreeGrafter"/>
</dbReference>
<evidence type="ECO:0000256" key="3">
    <source>
        <dbReference type="ARBA" id="ARBA00015325"/>
    </source>
</evidence>
<dbReference type="GO" id="GO:0032977">
    <property type="term" value="F:membrane insertase activity"/>
    <property type="evidence" value="ECO:0007669"/>
    <property type="project" value="InterPro"/>
</dbReference>
<feature type="transmembrane region" description="Helical" evidence="14">
    <location>
        <begin position="213"/>
        <end position="236"/>
    </location>
</feature>
<feature type="transmembrane region" description="Helical" evidence="14">
    <location>
        <begin position="36"/>
        <end position="57"/>
    </location>
</feature>
<feature type="transmembrane region" description="Helical" evidence="14">
    <location>
        <begin position="256"/>
        <end position="287"/>
    </location>
</feature>
<sequence>MGHTVACPGYAGECRGFGPGTQGKYRRQRYPRTVQIIEYPVSLVMKAWHVFLTWLGMDAVSSWPLTIVLLVVTVRLILLPFAYRALYSSRMLINLRPALHALEVEYKGVKDRDRIREKMAKRKQLQQDDGYRMRDGCLPALIQIPFFLGLYRILLTVSRPTDLESGTHQSIGALNGTDVGQFLQAEVFGVPLPAYSVMTDERFDFLGTSSSEVFHIALPLCLIASVLTTSNTAYSLKRNWMTLDEDSAVARGLFKFMVLLLPVMLIFPLAFGLAGPAPVAIMCYWVMNNLWTVAQSVTLQLIMDRKAPYTEEFLAHRKEIGARRKQLRLAKSPKDLPAAAPAKDAAPAEPEEEPDAEPAEPKEEPEEEPVTEPEADEGPGGRHRID</sequence>
<keyword evidence="4 12" id="KW-0812">Transmembrane</keyword>
<evidence type="ECO:0000256" key="12">
    <source>
        <dbReference type="RuleBase" id="RU003945"/>
    </source>
</evidence>
<dbReference type="GO" id="GO:0051205">
    <property type="term" value="P:protein insertion into membrane"/>
    <property type="evidence" value="ECO:0007669"/>
    <property type="project" value="TreeGrafter"/>
</dbReference>
<dbReference type="EMBL" id="DMDD01000276">
    <property type="protein sequence ID" value="HAF73347.1"/>
    <property type="molecule type" value="Genomic_DNA"/>
</dbReference>
<gene>
    <name evidence="16" type="ORF">DCL06_11630</name>
</gene>
<dbReference type="AlphaFoldDB" id="A0A3B9QX08"/>
<feature type="transmembrane region" description="Helical" evidence="14">
    <location>
        <begin position="63"/>
        <end position="86"/>
    </location>
</feature>
<comment type="subunit">
    <text evidence="8">Interacts with the Sec translocase complex via SecD. Specifically interacts with transmembrane segments of nascent integral membrane proteins during membrane integration.</text>
</comment>
<dbReference type="Pfam" id="PF02096">
    <property type="entry name" value="60KD_IMP"/>
    <property type="match status" value="1"/>
</dbReference>
<evidence type="ECO:0000256" key="9">
    <source>
        <dbReference type="ARBA" id="ARBA00031538"/>
    </source>
</evidence>
<evidence type="ECO:0000256" key="4">
    <source>
        <dbReference type="ARBA" id="ARBA00022692"/>
    </source>
</evidence>
<feature type="compositionally biased region" description="Low complexity" evidence="13">
    <location>
        <begin position="335"/>
        <end position="348"/>
    </location>
</feature>
<dbReference type="InterPro" id="IPR001708">
    <property type="entry name" value="YidC/ALB3/OXA1/COX18"/>
</dbReference>
<reference evidence="16 17" key="1">
    <citation type="journal article" date="2018" name="Nat. Biotechnol.">
        <title>A standardized bacterial taxonomy based on genome phylogeny substantially revises the tree of life.</title>
        <authorList>
            <person name="Parks D.H."/>
            <person name="Chuvochina M."/>
            <person name="Waite D.W."/>
            <person name="Rinke C."/>
            <person name="Skarshewski A."/>
            <person name="Chaumeil P.A."/>
            <person name="Hugenholtz P."/>
        </authorList>
    </citation>
    <scope>NUCLEOTIDE SEQUENCE [LARGE SCALE GENOMIC DNA]</scope>
    <source>
        <strain evidence="16">UBA9851</strain>
    </source>
</reference>
<evidence type="ECO:0000256" key="13">
    <source>
        <dbReference type="SAM" id="MobiDB-lite"/>
    </source>
</evidence>
<feature type="transmembrane region" description="Helical" evidence="14">
    <location>
        <begin position="136"/>
        <end position="154"/>
    </location>
</feature>
<dbReference type="InterPro" id="IPR028055">
    <property type="entry name" value="YidC/Oxa/ALB_C"/>
</dbReference>
<evidence type="ECO:0000256" key="2">
    <source>
        <dbReference type="ARBA" id="ARBA00010527"/>
    </source>
</evidence>